<name>A0A7R7TDI2_THETH</name>
<evidence type="ECO:0000313" key="1">
    <source>
        <dbReference type="EMBL" id="BCP65606.1"/>
    </source>
</evidence>
<reference evidence="2" key="1">
    <citation type="submission" date="2021-01" db="EMBL/GenBank/DDBJ databases">
        <title>Complete Genome Sequence of Thermus thermophilus Strain HB5018, Isolated from Mine Onsen Hot Spring.</title>
        <authorList>
            <person name="Miyazaki K."/>
            <person name="Moriya T."/>
            <person name="Nemoto N."/>
            <person name="Oshima T."/>
            <person name="Yura K."/>
            <person name="Bessho Y."/>
        </authorList>
    </citation>
    <scope>NUCLEOTIDE SEQUENCE [LARGE SCALE GENOMIC DNA]</scope>
    <source>
        <strain evidence="2">HB5018</strain>
    </source>
</reference>
<evidence type="ECO:0000313" key="2">
    <source>
        <dbReference type="Proteomes" id="UP000596099"/>
    </source>
</evidence>
<gene>
    <name evidence="1" type="ORF">TthHB5018_05400</name>
</gene>
<dbReference type="AlphaFoldDB" id="A0A7R7TDI2"/>
<dbReference type="Proteomes" id="UP000596099">
    <property type="component" value="Chromosome"/>
</dbReference>
<proteinExistence type="predicted"/>
<sequence>MPVVATLHFKPGRNRVPDRPDFYAEETAAWVVYPWALEAWPEG</sequence>
<dbReference type="Gene3D" id="3.40.50.2020">
    <property type="match status" value="1"/>
</dbReference>
<dbReference type="SUPFAM" id="SSF53271">
    <property type="entry name" value="PRTase-like"/>
    <property type="match status" value="1"/>
</dbReference>
<protein>
    <submittedName>
        <fullName evidence="1">Uncharacterized protein</fullName>
    </submittedName>
</protein>
<dbReference type="InterPro" id="IPR029057">
    <property type="entry name" value="PRTase-like"/>
</dbReference>
<accession>A0A7R7TDI2</accession>
<organism evidence="1 2">
    <name type="scientific">Thermus thermophilus</name>
    <dbReference type="NCBI Taxonomy" id="274"/>
    <lineage>
        <taxon>Bacteria</taxon>
        <taxon>Thermotogati</taxon>
        <taxon>Deinococcota</taxon>
        <taxon>Deinococci</taxon>
        <taxon>Thermales</taxon>
        <taxon>Thermaceae</taxon>
        <taxon>Thermus</taxon>
    </lineage>
</organism>
<dbReference type="EMBL" id="AP024270">
    <property type="protein sequence ID" value="BCP65606.1"/>
    <property type="molecule type" value="Genomic_DNA"/>
</dbReference>